<evidence type="ECO:0000313" key="5">
    <source>
        <dbReference type="Proteomes" id="UP000799753"/>
    </source>
</evidence>
<dbReference type="Pfam" id="PF00722">
    <property type="entry name" value="Glyco_hydro_16"/>
    <property type="match status" value="1"/>
</dbReference>
<keyword evidence="1" id="KW-0472">Membrane</keyword>
<name>A0A6A6RMB7_9PLEO</name>
<evidence type="ECO:0000313" key="4">
    <source>
        <dbReference type="EMBL" id="KAF2636267.1"/>
    </source>
</evidence>
<dbReference type="InterPro" id="IPR000757">
    <property type="entry name" value="Beta-glucanase-like"/>
</dbReference>
<dbReference type="SUPFAM" id="SSF49899">
    <property type="entry name" value="Concanavalin A-like lectins/glucanases"/>
    <property type="match status" value="1"/>
</dbReference>
<keyword evidence="1" id="KW-1133">Transmembrane helix</keyword>
<evidence type="ECO:0000259" key="3">
    <source>
        <dbReference type="PROSITE" id="PS51762"/>
    </source>
</evidence>
<accession>A0A6A6RMB7</accession>
<gene>
    <name evidence="4" type="ORF">P280DRAFT_154359</name>
</gene>
<feature type="signal peptide" evidence="2">
    <location>
        <begin position="1"/>
        <end position="24"/>
    </location>
</feature>
<feature type="chain" id="PRO_5025456291" evidence="2">
    <location>
        <begin position="25"/>
        <end position="371"/>
    </location>
</feature>
<dbReference type="GO" id="GO:0004553">
    <property type="term" value="F:hydrolase activity, hydrolyzing O-glycosyl compounds"/>
    <property type="evidence" value="ECO:0007669"/>
    <property type="project" value="InterPro"/>
</dbReference>
<dbReference type="PANTHER" id="PTHR38121">
    <property type="entry name" value="GH16 DOMAIN-CONTAINING PROTEIN"/>
    <property type="match status" value="1"/>
</dbReference>
<dbReference type="InterPro" id="IPR013320">
    <property type="entry name" value="ConA-like_dom_sf"/>
</dbReference>
<dbReference type="AlphaFoldDB" id="A0A6A6RMB7"/>
<keyword evidence="4" id="KW-0430">Lectin</keyword>
<dbReference type="PROSITE" id="PS51762">
    <property type="entry name" value="GH16_2"/>
    <property type="match status" value="1"/>
</dbReference>
<dbReference type="PANTHER" id="PTHR38121:SF5">
    <property type="entry name" value="GH16 DOMAIN-CONTAINING PROTEIN"/>
    <property type="match status" value="1"/>
</dbReference>
<protein>
    <submittedName>
        <fullName evidence="4">Concanavalin A-like lectin/glucanase</fullName>
    </submittedName>
</protein>
<reference evidence="4" key="1">
    <citation type="journal article" date="2020" name="Stud. Mycol.">
        <title>101 Dothideomycetes genomes: a test case for predicting lifestyles and emergence of pathogens.</title>
        <authorList>
            <person name="Haridas S."/>
            <person name="Albert R."/>
            <person name="Binder M."/>
            <person name="Bloem J."/>
            <person name="Labutti K."/>
            <person name="Salamov A."/>
            <person name="Andreopoulos B."/>
            <person name="Baker S."/>
            <person name="Barry K."/>
            <person name="Bills G."/>
            <person name="Bluhm B."/>
            <person name="Cannon C."/>
            <person name="Castanera R."/>
            <person name="Culley D."/>
            <person name="Daum C."/>
            <person name="Ezra D."/>
            <person name="Gonzalez J."/>
            <person name="Henrissat B."/>
            <person name="Kuo A."/>
            <person name="Liang C."/>
            <person name="Lipzen A."/>
            <person name="Lutzoni F."/>
            <person name="Magnuson J."/>
            <person name="Mondo S."/>
            <person name="Nolan M."/>
            <person name="Ohm R."/>
            <person name="Pangilinan J."/>
            <person name="Park H.-J."/>
            <person name="Ramirez L."/>
            <person name="Alfaro M."/>
            <person name="Sun H."/>
            <person name="Tritt A."/>
            <person name="Yoshinaga Y."/>
            <person name="Zwiers L.-H."/>
            <person name="Turgeon B."/>
            <person name="Goodwin S."/>
            <person name="Spatafora J."/>
            <person name="Crous P."/>
            <person name="Grigoriev I."/>
        </authorList>
    </citation>
    <scope>NUCLEOTIDE SEQUENCE</scope>
    <source>
        <strain evidence="4">CBS 473.64</strain>
    </source>
</reference>
<keyword evidence="5" id="KW-1185">Reference proteome</keyword>
<dbReference type="GO" id="GO:0005975">
    <property type="term" value="P:carbohydrate metabolic process"/>
    <property type="evidence" value="ECO:0007669"/>
    <property type="project" value="InterPro"/>
</dbReference>
<evidence type="ECO:0000256" key="1">
    <source>
        <dbReference type="SAM" id="Phobius"/>
    </source>
</evidence>
<dbReference type="EMBL" id="MU006799">
    <property type="protein sequence ID" value="KAF2636267.1"/>
    <property type="molecule type" value="Genomic_DNA"/>
</dbReference>
<proteinExistence type="predicted"/>
<dbReference type="Gene3D" id="2.60.120.200">
    <property type="match status" value="1"/>
</dbReference>
<organism evidence="4 5">
    <name type="scientific">Massarina eburnea CBS 473.64</name>
    <dbReference type="NCBI Taxonomy" id="1395130"/>
    <lineage>
        <taxon>Eukaryota</taxon>
        <taxon>Fungi</taxon>
        <taxon>Dikarya</taxon>
        <taxon>Ascomycota</taxon>
        <taxon>Pezizomycotina</taxon>
        <taxon>Dothideomycetes</taxon>
        <taxon>Pleosporomycetidae</taxon>
        <taxon>Pleosporales</taxon>
        <taxon>Massarineae</taxon>
        <taxon>Massarinaceae</taxon>
        <taxon>Massarina</taxon>
    </lineage>
</organism>
<keyword evidence="2" id="KW-0732">Signal</keyword>
<feature type="domain" description="GH16" evidence="3">
    <location>
        <begin position="60"/>
        <end position="288"/>
    </location>
</feature>
<dbReference type="GO" id="GO:0030246">
    <property type="term" value="F:carbohydrate binding"/>
    <property type="evidence" value="ECO:0007669"/>
    <property type="project" value="UniProtKB-KW"/>
</dbReference>
<feature type="transmembrane region" description="Helical" evidence="1">
    <location>
        <begin position="350"/>
        <end position="370"/>
    </location>
</feature>
<dbReference type="Proteomes" id="UP000799753">
    <property type="component" value="Unassembled WGS sequence"/>
</dbReference>
<dbReference type="OrthoDB" id="25131at2759"/>
<evidence type="ECO:0000256" key="2">
    <source>
        <dbReference type="SAM" id="SignalP"/>
    </source>
</evidence>
<keyword evidence="1" id="KW-0812">Transmembrane</keyword>
<dbReference type="CDD" id="cd00413">
    <property type="entry name" value="Glyco_hydrolase_16"/>
    <property type="match status" value="1"/>
</dbReference>
<sequence length="371" mass="41185">MWTVRDTMGAMPWLILAMSRLASADCECGYSVNKTSDADHLLFYDLQENDFLHTNGDNVTEYGWRPQEYNQTKEQTLAPYGKTNEVANVEFNPLKDAQSWSGDSEKGGDAGLKLWVRGDHSDGYVPGAELASVRKDMLYGSFRAGMKTGSGGTCGAWYWFLKNSVEIDMELLTKDFNNSQGAINLVLQSPQSAADRTAEGTNTLHVQHLDFRPDQSFHEYRYDWMPGSVTFYIDGQAVYTTTDNVPEDGGYMFMNHWSTGNPKWSAGPPSSDTAMTVSYAKAYFNSSDTARSDAYKKRCPTFDPAKVCQIPDQTKAPNGADAKTYFISQDGAGKTPDQQTYKLTSGASNLFATSSTIYMSIFVAFFSWALL</sequence>